<reference evidence="1" key="1">
    <citation type="submission" date="2014-09" db="EMBL/GenBank/DDBJ databases">
        <authorList>
            <person name="Magalhaes I.L.F."/>
            <person name="Oliveira U."/>
            <person name="Santos F.R."/>
            <person name="Vidigal T.H.D.A."/>
            <person name="Brescovit A.D."/>
            <person name="Santos A.J."/>
        </authorList>
    </citation>
    <scope>NUCLEOTIDE SEQUENCE</scope>
    <source>
        <tissue evidence="1">Shoot tissue taken approximately 20 cm above the soil surface</tissue>
    </source>
</reference>
<accession>A0A0A9B5G9</accession>
<sequence length="35" mass="4061">MVSKVNSEMHVNQLIKKLVVLKDCFSILDQPLNYL</sequence>
<protein>
    <submittedName>
        <fullName evidence="1">Uncharacterized protein</fullName>
    </submittedName>
</protein>
<reference evidence="1" key="2">
    <citation type="journal article" date="2015" name="Data Brief">
        <title>Shoot transcriptome of the giant reed, Arundo donax.</title>
        <authorList>
            <person name="Barrero R.A."/>
            <person name="Guerrero F.D."/>
            <person name="Moolhuijzen P."/>
            <person name="Goolsby J.A."/>
            <person name="Tidwell J."/>
            <person name="Bellgard S.E."/>
            <person name="Bellgard M.I."/>
        </authorList>
    </citation>
    <scope>NUCLEOTIDE SEQUENCE</scope>
    <source>
        <tissue evidence="1">Shoot tissue taken approximately 20 cm above the soil surface</tissue>
    </source>
</reference>
<proteinExistence type="predicted"/>
<dbReference type="AlphaFoldDB" id="A0A0A9B5G9"/>
<dbReference type="EMBL" id="GBRH01240492">
    <property type="protein sequence ID" value="JAD57403.1"/>
    <property type="molecule type" value="Transcribed_RNA"/>
</dbReference>
<organism evidence="1">
    <name type="scientific">Arundo donax</name>
    <name type="common">Giant reed</name>
    <name type="synonym">Donax arundinaceus</name>
    <dbReference type="NCBI Taxonomy" id="35708"/>
    <lineage>
        <taxon>Eukaryota</taxon>
        <taxon>Viridiplantae</taxon>
        <taxon>Streptophyta</taxon>
        <taxon>Embryophyta</taxon>
        <taxon>Tracheophyta</taxon>
        <taxon>Spermatophyta</taxon>
        <taxon>Magnoliopsida</taxon>
        <taxon>Liliopsida</taxon>
        <taxon>Poales</taxon>
        <taxon>Poaceae</taxon>
        <taxon>PACMAD clade</taxon>
        <taxon>Arundinoideae</taxon>
        <taxon>Arundineae</taxon>
        <taxon>Arundo</taxon>
    </lineage>
</organism>
<name>A0A0A9B5G9_ARUDO</name>
<evidence type="ECO:0000313" key="1">
    <source>
        <dbReference type="EMBL" id="JAD57403.1"/>
    </source>
</evidence>